<evidence type="ECO:0000313" key="3">
    <source>
        <dbReference type="EMBL" id="MDR5651252.1"/>
    </source>
</evidence>
<dbReference type="SUPFAM" id="SSF51735">
    <property type="entry name" value="NAD(P)-binding Rossmann-fold domains"/>
    <property type="match status" value="1"/>
</dbReference>
<dbReference type="PANTHER" id="PTHR43639:SF1">
    <property type="entry name" value="SHORT-CHAIN DEHYDROGENASE_REDUCTASE FAMILY PROTEIN"/>
    <property type="match status" value="1"/>
</dbReference>
<dbReference type="InterPro" id="IPR036291">
    <property type="entry name" value="NAD(P)-bd_dom_sf"/>
</dbReference>
<evidence type="ECO:0000313" key="4">
    <source>
        <dbReference type="Proteomes" id="UP001247754"/>
    </source>
</evidence>
<keyword evidence="2" id="KW-0560">Oxidoreductase</keyword>
<gene>
    <name evidence="3" type="ORF">RGD00_01420</name>
</gene>
<sequence length="264" mass="28052">MPAAPRTPVALVTGARRGLGRAIAFALAEAGYDLVINDLVEDEGAEATLAGIRDRGRRTAFVRADIADTAAHAGLVEAAFAAFGTLDCLVNNAGVQVAVRGDILEATPEDYDRVMGVNLRGTFFLSTAVARRMLAEDRSTDPTRRSIVSICSTSINLVQPQLAAYCLSKSGVNTMTKMLAHRLAAHDIYVLEVRPGVTRSDMSGQIKDKYDRLFAESDAIPMKRWGEPEGIGRAVAALATGAIPFCTGDGVNIDGGLHLHAFIP</sequence>
<evidence type="ECO:0000256" key="2">
    <source>
        <dbReference type="ARBA" id="ARBA00023002"/>
    </source>
</evidence>
<evidence type="ECO:0000256" key="1">
    <source>
        <dbReference type="ARBA" id="ARBA00006484"/>
    </source>
</evidence>
<name>A0ABU1F325_9RHOB</name>
<comment type="similarity">
    <text evidence="1">Belongs to the short-chain dehydrogenases/reductases (SDR) family.</text>
</comment>
<dbReference type="PRINTS" id="PR00081">
    <property type="entry name" value="GDHRDH"/>
</dbReference>
<dbReference type="PANTHER" id="PTHR43639">
    <property type="entry name" value="OXIDOREDUCTASE, SHORT-CHAIN DEHYDROGENASE/REDUCTASE FAMILY (AFU_ORTHOLOGUE AFUA_5G02870)"/>
    <property type="match status" value="1"/>
</dbReference>
<proteinExistence type="inferred from homology"/>
<dbReference type="InterPro" id="IPR002347">
    <property type="entry name" value="SDR_fam"/>
</dbReference>
<dbReference type="NCBIfam" id="NF009386">
    <property type="entry name" value="PRK12745.1"/>
    <property type="match status" value="1"/>
</dbReference>
<keyword evidence="4" id="KW-1185">Reference proteome</keyword>
<dbReference type="Pfam" id="PF13561">
    <property type="entry name" value="adh_short_C2"/>
    <property type="match status" value="1"/>
</dbReference>
<accession>A0ABU1F325</accession>
<dbReference type="PRINTS" id="PR00080">
    <property type="entry name" value="SDRFAMILY"/>
</dbReference>
<dbReference type="EMBL" id="JAVKPH010000001">
    <property type="protein sequence ID" value="MDR5651252.1"/>
    <property type="molecule type" value="Genomic_DNA"/>
</dbReference>
<reference evidence="3 4" key="1">
    <citation type="submission" date="2023-09" db="EMBL/GenBank/DDBJ databases">
        <title>Xinfangfangia sedmenti sp. nov., isolated the sedment.</title>
        <authorList>
            <person name="Xu L."/>
        </authorList>
    </citation>
    <scope>NUCLEOTIDE SEQUENCE [LARGE SCALE GENOMIC DNA]</scope>
    <source>
        <strain evidence="3 4">LG-4</strain>
    </source>
</reference>
<dbReference type="Proteomes" id="UP001247754">
    <property type="component" value="Unassembled WGS sequence"/>
</dbReference>
<dbReference type="RefSeq" id="WP_310455340.1">
    <property type="nucleotide sequence ID" value="NZ_JAVKPH010000001.1"/>
</dbReference>
<protein>
    <submittedName>
        <fullName evidence="3">3-ketoacyl-ACP reductase</fullName>
    </submittedName>
</protein>
<comment type="caution">
    <text evidence="3">The sequence shown here is derived from an EMBL/GenBank/DDBJ whole genome shotgun (WGS) entry which is preliminary data.</text>
</comment>
<organism evidence="3 4">
    <name type="scientific">Ruixingdingia sedimenti</name>
    <dbReference type="NCBI Taxonomy" id="3073604"/>
    <lineage>
        <taxon>Bacteria</taxon>
        <taxon>Pseudomonadati</taxon>
        <taxon>Pseudomonadota</taxon>
        <taxon>Alphaproteobacteria</taxon>
        <taxon>Rhodobacterales</taxon>
        <taxon>Paracoccaceae</taxon>
        <taxon>Ruixingdingia</taxon>
    </lineage>
</organism>
<dbReference type="Gene3D" id="3.40.50.720">
    <property type="entry name" value="NAD(P)-binding Rossmann-like Domain"/>
    <property type="match status" value="1"/>
</dbReference>